<keyword evidence="3" id="KW-1185">Reference proteome</keyword>
<dbReference type="AlphaFoldDB" id="D8IAM8"/>
<feature type="domain" description="DUF2147" evidence="1">
    <location>
        <begin position="30"/>
        <end position="146"/>
    </location>
</feature>
<dbReference type="Pfam" id="PF09917">
    <property type="entry name" value="DUF2147"/>
    <property type="match status" value="1"/>
</dbReference>
<evidence type="ECO:0000313" key="2">
    <source>
        <dbReference type="EMBL" id="ADK30209.1"/>
    </source>
</evidence>
<dbReference type="InterPro" id="IPR019223">
    <property type="entry name" value="DUF2147"/>
</dbReference>
<sequence>MDKIMKKIILLIILFSSFVYGANNAKDIEGFWLMPDKPKGRMKVAKIIVINNKLYAYAIDFQDDVKTTLDIHNPDKALRDKDLRGLTFIYDIEFKDGEWQTGRIYHTDQGSSYYAKITLADDKKSLSLKASLDKGGVVGASVKWTRLSEEEAKKYNDMPISSLRTVEGKPIN</sequence>
<evidence type="ECO:0000259" key="1">
    <source>
        <dbReference type="Pfam" id="PF09917"/>
    </source>
</evidence>
<name>D8IAM8_BRAP9</name>
<reference evidence="2 3" key="1">
    <citation type="journal article" date="2010" name="PLoS ONE">
        <title>The complete genome sequence of the pathogenic intestinal spirochete Brachyspira pilosicoli and comparison with other Brachyspira genomes.</title>
        <authorList>
            <person name="Wanchanthuek P."/>
            <person name="Bellgard M.I."/>
            <person name="La T."/>
            <person name="Ryan K."/>
            <person name="Moolhuijzen P."/>
            <person name="Chapman B."/>
            <person name="Black M."/>
            <person name="Schibeci D."/>
            <person name="Hunter A."/>
            <person name="Barrero R."/>
            <person name="Phillips N.D."/>
            <person name="Hampson D.J."/>
        </authorList>
    </citation>
    <scope>NUCLEOTIDE SEQUENCE [LARGE SCALE GENOMIC DNA]</scope>
    <source>
        <strain evidence="3">ATCC BAA-1826 / 95/1000</strain>
    </source>
</reference>
<proteinExistence type="predicted"/>
<dbReference type="KEGG" id="bpo:BP951000_0202"/>
<dbReference type="InParanoid" id="D8IAM8"/>
<organism evidence="2 3">
    <name type="scientific">Brachyspira pilosicoli (strain ATCC BAA-1826 / 95/1000)</name>
    <dbReference type="NCBI Taxonomy" id="759914"/>
    <lineage>
        <taxon>Bacteria</taxon>
        <taxon>Pseudomonadati</taxon>
        <taxon>Spirochaetota</taxon>
        <taxon>Spirochaetia</taxon>
        <taxon>Brachyspirales</taxon>
        <taxon>Brachyspiraceae</taxon>
        <taxon>Brachyspira</taxon>
    </lineage>
</organism>
<dbReference type="STRING" id="759914.BP951000_0202"/>
<dbReference type="PANTHER" id="PTHR36919:SF2">
    <property type="entry name" value="BLL6627 PROTEIN"/>
    <property type="match status" value="1"/>
</dbReference>
<dbReference type="HOGENOM" id="CLU_108869_2_0_12"/>
<accession>D8IAM8</accession>
<dbReference type="eggNOG" id="COG4731">
    <property type="taxonomic scope" value="Bacteria"/>
</dbReference>
<dbReference type="Gene3D" id="2.40.128.520">
    <property type="match status" value="1"/>
</dbReference>
<dbReference type="EMBL" id="CP002025">
    <property type="protein sequence ID" value="ADK30209.1"/>
    <property type="molecule type" value="Genomic_DNA"/>
</dbReference>
<protein>
    <recommendedName>
        <fullName evidence="1">DUF2147 domain-containing protein</fullName>
    </recommendedName>
</protein>
<gene>
    <name evidence="2" type="ordered locus">BP951000_0202</name>
</gene>
<evidence type="ECO:0000313" key="3">
    <source>
        <dbReference type="Proteomes" id="UP000000332"/>
    </source>
</evidence>
<dbReference type="PANTHER" id="PTHR36919">
    <property type="entry name" value="BLR1215 PROTEIN"/>
    <property type="match status" value="1"/>
</dbReference>
<dbReference type="Proteomes" id="UP000000332">
    <property type="component" value="Chromosome"/>
</dbReference>